<keyword evidence="1" id="KW-1133">Transmembrane helix</keyword>
<dbReference type="AlphaFoldDB" id="A0A1I2PTL8"/>
<dbReference type="GeneID" id="90543393"/>
<keyword evidence="1" id="KW-0472">Membrane</keyword>
<feature type="transmembrane region" description="Helical" evidence="1">
    <location>
        <begin position="6"/>
        <end position="25"/>
    </location>
</feature>
<proteinExistence type="predicted"/>
<evidence type="ECO:0000313" key="2">
    <source>
        <dbReference type="EMBL" id="SFG19625.1"/>
    </source>
</evidence>
<dbReference type="Pfam" id="PF19483">
    <property type="entry name" value="DUF6019"/>
    <property type="match status" value="1"/>
</dbReference>
<gene>
    <name evidence="2" type="ORF">SAMN04487885_1338</name>
</gene>
<dbReference type="STRING" id="1529.SAMN04487885_1338"/>
<sequence>MKIFFGLIGSAIYLVIFYYIIKVAVKDGVTEAYKNIEKNKDL</sequence>
<protein>
    <submittedName>
        <fullName evidence="2">Uncharacterized protein</fullName>
    </submittedName>
</protein>
<keyword evidence="3" id="KW-1185">Reference proteome</keyword>
<organism evidence="2 3">
    <name type="scientific">Clostridium cadaveris</name>
    <dbReference type="NCBI Taxonomy" id="1529"/>
    <lineage>
        <taxon>Bacteria</taxon>
        <taxon>Bacillati</taxon>
        <taxon>Bacillota</taxon>
        <taxon>Clostridia</taxon>
        <taxon>Eubacteriales</taxon>
        <taxon>Clostridiaceae</taxon>
        <taxon>Clostridium</taxon>
    </lineage>
</organism>
<dbReference type="Proteomes" id="UP000182135">
    <property type="component" value="Unassembled WGS sequence"/>
</dbReference>
<reference evidence="2 3" key="1">
    <citation type="submission" date="2016-10" db="EMBL/GenBank/DDBJ databases">
        <authorList>
            <person name="de Groot N.N."/>
        </authorList>
    </citation>
    <scope>NUCLEOTIDE SEQUENCE [LARGE SCALE GENOMIC DNA]</scope>
    <source>
        <strain evidence="2 3">NLAE-zl-G419</strain>
    </source>
</reference>
<keyword evidence="1" id="KW-0812">Transmembrane</keyword>
<dbReference type="InterPro" id="IPR046061">
    <property type="entry name" value="DUF6019"/>
</dbReference>
<evidence type="ECO:0000313" key="3">
    <source>
        <dbReference type="Proteomes" id="UP000182135"/>
    </source>
</evidence>
<dbReference type="EMBL" id="FOOE01000033">
    <property type="protein sequence ID" value="SFG19625.1"/>
    <property type="molecule type" value="Genomic_DNA"/>
</dbReference>
<evidence type="ECO:0000256" key="1">
    <source>
        <dbReference type="SAM" id="Phobius"/>
    </source>
</evidence>
<name>A0A1I2PTL8_9CLOT</name>
<accession>A0A1I2PTL8</accession>
<dbReference type="RefSeq" id="WP_230028750.1">
    <property type="nucleotide sequence ID" value="NZ_BAAACD010000010.1"/>
</dbReference>